<dbReference type="Proteomes" id="UP000442714">
    <property type="component" value="Unassembled WGS sequence"/>
</dbReference>
<evidence type="ECO:0000313" key="2">
    <source>
        <dbReference type="EMBL" id="MXO90692.1"/>
    </source>
</evidence>
<dbReference type="EMBL" id="WTYX01000001">
    <property type="protein sequence ID" value="MXO90692.1"/>
    <property type="molecule type" value="Genomic_DNA"/>
</dbReference>
<organism evidence="2 3">
    <name type="scientific">Pontixanthobacter aquaemixtae</name>
    <dbReference type="NCBI Taxonomy" id="1958940"/>
    <lineage>
        <taxon>Bacteria</taxon>
        <taxon>Pseudomonadati</taxon>
        <taxon>Pseudomonadota</taxon>
        <taxon>Alphaproteobacteria</taxon>
        <taxon>Sphingomonadales</taxon>
        <taxon>Erythrobacteraceae</taxon>
        <taxon>Pontixanthobacter</taxon>
    </lineage>
</organism>
<dbReference type="GO" id="GO:0016740">
    <property type="term" value="F:transferase activity"/>
    <property type="evidence" value="ECO:0007669"/>
    <property type="project" value="UniProtKB-KW"/>
</dbReference>
<evidence type="ECO:0000259" key="1">
    <source>
        <dbReference type="Pfam" id="PF00814"/>
    </source>
</evidence>
<reference evidence="2 3" key="1">
    <citation type="submission" date="2019-12" db="EMBL/GenBank/DDBJ databases">
        <title>Genomic-based taxomic classification of the family Erythrobacteraceae.</title>
        <authorList>
            <person name="Xu L."/>
        </authorList>
    </citation>
    <scope>NUCLEOTIDE SEQUENCE [LARGE SCALE GENOMIC DNA]</scope>
    <source>
        <strain evidence="2 3">KCTC 52763</strain>
    </source>
</reference>
<proteinExistence type="predicted"/>
<dbReference type="RefSeq" id="WP_160604158.1">
    <property type="nucleotide sequence ID" value="NZ_WTYX01000001.1"/>
</dbReference>
<dbReference type="NCBIfam" id="TIGR03725">
    <property type="entry name" value="T6A_YeaZ"/>
    <property type="match status" value="1"/>
</dbReference>
<evidence type="ECO:0000313" key="3">
    <source>
        <dbReference type="Proteomes" id="UP000442714"/>
    </source>
</evidence>
<dbReference type="InterPro" id="IPR000905">
    <property type="entry name" value="Gcp-like_dom"/>
</dbReference>
<keyword evidence="2" id="KW-0808">Transferase</keyword>
<gene>
    <name evidence="2" type="primary">tsaB</name>
    <name evidence="2" type="ORF">GRI41_07660</name>
</gene>
<sequence>MRTLAIDCATEACSVALFEGGEPLANSHAVLGRGHAERLIPTIADLPGKGKAERILVSLGPGSFTGVRIGIAAARALAYAWGAQIAGYPTLALIAAMARAQHGDVPVLACMTGGHGEWFVQPFGADGMPEAEHASLAPQAAAQRFGTTLVAGSQAEAFVEERGGGTALQILPDAQHVLALPEAVLSANTSPIYGRAPDAKLPA</sequence>
<dbReference type="AlphaFoldDB" id="A0A844ZTS1"/>
<dbReference type="Pfam" id="PF00814">
    <property type="entry name" value="TsaD"/>
    <property type="match status" value="1"/>
</dbReference>
<comment type="caution">
    <text evidence="2">The sequence shown here is derived from an EMBL/GenBank/DDBJ whole genome shotgun (WGS) entry which is preliminary data.</text>
</comment>
<dbReference type="SUPFAM" id="SSF53067">
    <property type="entry name" value="Actin-like ATPase domain"/>
    <property type="match status" value="1"/>
</dbReference>
<dbReference type="GO" id="GO:0002949">
    <property type="term" value="P:tRNA threonylcarbamoyladenosine modification"/>
    <property type="evidence" value="ECO:0007669"/>
    <property type="project" value="InterPro"/>
</dbReference>
<dbReference type="InterPro" id="IPR043129">
    <property type="entry name" value="ATPase_NBD"/>
</dbReference>
<dbReference type="OrthoDB" id="9809995at2"/>
<protein>
    <submittedName>
        <fullName evidence="2">tRNA (Adenosine(37)-N6)-threonylcarbamoyltransferase complex dimerization subunit type 1 TsaB</fullName>
    </submittedName>
</protein>
<dbReference type="InterPro" id="IPR022496">
    <property type="entry name" value="T6A_TsaB"/>
</dbReference>
<feature type="domain" description="Gcp-like" evidence="1">
    <location>
        <begin position="32"/>
        <end position="120"/>
    </location>
</feature>
<accession>A0A844ZTS1</accession>
<name>A0A844ZTS1_9SPHN</name>
<keyword evidence="3" id="KW-1185">Reference proteome</keyword>
<dbReference type="Gene3D" id="3.30.420.40">
    <property type="match status" value="2"/>
</dbReference>